<dbReference type="InterPro" id="IPR001126">
    <property type="entry name" value="UmuC"/>
</dbReference>
<dbReference type="FunFam" id="3.30.1490.100:FF:000005">
    <property type="entry name" value="DNA polymerase kappa"/>
    <property type="match status" value="1"/>
</dbReference>
<dbReference type="SUPFAM" id="SSF100879">
    <property type="entry name" value="Lesion bypass DNA polymerase (Y-family), little finger domain"/>
    <property type="match status" value="1"/>
</dbReference>
<dbReference type="SUPFAM" id="SSF56672">
    <property type="entry name" value="DNA/RNA polymerases"/>
    <property type="match status" value="1"/>
</dbReference>
<dbReference type="GO" id="GO:0006281">
    <property type="term" value="P:DNA repair"/>
    <property type="evidence" value="ECO:0007669"/>
    <property type="project" value="UniProtKB-KW"/>
</dbReference>
<dbReference type="SMART" id="SM00734">
    <property type="entry name" value="ZnF_Rad18"/>
    <property type="match status" value="2"/>
</dbReference>
<gene>
    <name evidence="30" type="ORF">N320_05289</name>
</gene>
<keyword evidence="18" id="KW-0239">DNA-directed DNA polymerase</keyword>
<dbReference type="Proteomes" id="UP000054064">
    <property type="component" value="Unassembled WGS sequence"/>
</dbReference>
<comment type="cofactor">
    <cofactor evidence="2">
        <name>Mg(2+)</name>
        <dbReference type="ChEBI" id="CHEBI:18420"/>
    </cofactor>
</comment>
<feature type="domain" description="UBZ4-type" evidence="29">
    <location>
        <begin position="767"/>
        <end position="797"/>
    </location>
</feature>
<keyword evidence="17" id="KW-0460">Magnesium</keyword>
<dbReference type="FunFam" id="3.30.160.60:FF:000807">
    <property type="entry name" value="Polymerase (DNA directed) kappa"/>
    <property type="match status" value="1"/>
</dbReference>
<dbReference type="PIRSF" id="PIRSF036603">
    <property type="entry name" value="DPol_eta"/>
    <property type="match status" value="1"/>
</dbReference>
<evidence type="ECO:0000256" key="23">
    <source>
        <dbReference type="ARBA" id="ARBA00049244"/>
    </source>
</evidence>
<keyword evidence="21" id="KW-0539">Nucleus</keyword>
<evidence type="ECO:0000256" key="10">
    <source>
        <dbReference type="ARBA" id="ARBA00022695"/>
    </source>
</evidence>
<evidence type="ECO:0000259" key="28">
    <source>
        <dbReference type="PROSITE" id="PS50173"/>
    </source>
</evidence>
<evidence type="ECO:0000256" key="16">
    <source>
        <dbReference type="ARBA" id="ARBA00022833"/>
    </source>
</evidence>
<dbReference type="InterPro" id="IPR024728">
    <property type="entry name" value="PolY_HhH_motif"/>
</dbReference>
<comment type="catalytic activity">
    <reaction evidence="23">
        <text>DNA(n) + a 2'-deoxyribonucleoside 5'-triphosphate = DNA(n+1) + diphosphate</text>
        <dbReference type="Rhea" id="RHEA:22508"/>
        <dbReference type="Rhea" id="RHEA-COMP:17339"/>
        <dbReference type="Rhea" id="RHEA-COMP:17340"/>
        <dbReference type="ChEBI" id="CHEBI:33019"/>
        <dbReference type="ChEBI" id="CHEBI:61560"/>
        <dbReference type="ChEBI" id="CHEBI:173112"/>
        <dbReference type="EC" id="2.7.7.7"/>
    </reaction>
</comment>
<dbReference type="FunFam" id="1.10.150.810:FF:000001">
    <property type="entry name" value="DNA polymerase kappa"/>
    <property type="match status" value="1"/>
</dbReference>
<sequence>MDNMKKVGSSSCSDGFLLRMGLNDNKAGMQDLDKEKINKIIMEATKGSKFYENELKKDQQVNQRIEKMMQLKEKITTQQLLKAQLQIDRLVMELEQSRNLSNTIVHIDMDAFYAAVEMRDNPELKEKPIAVGSMSMLSTSNYHARRFGVRAAMPGFIAKKLCPHLTIVPLNFEKYGKVSKEVREILTEYDPNFMPMGLDEAYLNITEHLEERLNWSEDKRRFFYNTESTAKKDKDGINKSAKFNEGGYSSSPVLFEDNTPLTDELPEQIAPSVENSVVFGTSAEEVVKEIRFRIEQKTQLTASAGIAPNTMLAKMCSDRNKPNGQCRIAPERQAVLDFLKDLPIRKVPGIGKVTEKMLKALGIVTCSELYQQRALLSLLFSEASWRHFLDISLGLGSTRLEKDGERKSMSTERTFSEINRAEEQYSLCRELCRDLSQELQKEGLKGKTVTLKLKNVNFEVKTRASTVLSSVSTEEEIFAVAKELLGTEIDSVAPHPLRIRLMGVRVSGFLSEEEKKYQQKTITNFLKSGKEIGFLRLQPGKSNQDYFTKNSESSPRGSFFDKKRAARQLNSENLSPNETVEKQLSHGRKSSSNFVEETRKVTDLQNSNVCTIFTCPVCFEEQSNNNLEELNRHIDECLNGSLVKDTMEISKNLNSRENTLNFLPQFKNEKVDECQRNKTDQLAETDHSASTSDNSISNSTEKFTQMGSAKLHREREPSNLSDIARNMCMKQCLFPKRISQDDDHFKKTKYTEETSSSRFFEDKEENVLICPVCNSEQKTTSLVSFNRHVDVCLNKGLIQELTEKNDFSSKTYNMENSNRVGGLSRGQQCTNPSQGTKRSGLTNPQSVSKKAKSSNSKCTIEMFFR</sequence>
<evidence type="ECO:0000256" key="19">
    <source>
        <dbReference type="ARBA" id="ARBA00023125"/>
    </source>
</evidence>
<feature type="domain" description="UBZ4-type" evidence="29">
    <location>
        <begin position="612"/>
        <end position="642"/>
    </location>
</feature>
<evidence type="ECO:0000256" key="14">
    <source>
        <dbReference type="ARBA" id="ARBA00022763"/>
    </source>
</evidence>
<dbReference type="GO" id="GO:0003887">
    <property type="term" value="F:DNA-directed DNA polymerase activity"/>
    <property type="evidence" value="ECO:0007669"/>
    <property type="project" value="UniProtKB-KW"/>
</dbReference>
<dbReference type="FunFam" id="1.10.150.20:FF:000039">
    <property type="entry name" value="Polymerase (DNA directed) kappa"/>
    <property type="match status" value="1"/>
</dbReference>
<evidence type="ECO:0000256" key="15">
    <source>
        <dbReference type="ARBA" id="ARBA00022771"/>
    </source>
</evidence>
<proteinExistence type="inferred from homology"/>
<feature type="compositionally biased region" description="Polar residues" evidence="27">
    <location>
        <begin position="809"/>
        <end position="845"/>
    </location>
</feature>
<dbReference type="PROSITE" id="PS50173">
    <property type="entry name" value="UMUC"/>
    <property type="match status" value="1"/>
</dbReference>
<feature type="domain" description="UmuC" evidence="28">
    <location>
        <begin position="104"/>
        <end position="351"/>
    </location>
</feature>
<dbReference type="GO" id="GO:0042276">
    <property type="term" value="P:error-prone translesion synthesis"/>
    <property type="evidence" value="ECO:0007669"/>
    <property type="project" value="TreeGrafter"/>
</dbReference>
<keyword evidence="31" id="KW-1185">Reference proteome</keyword>
<dbReference type="PROSITE" id="PS51908">
    <property type="entry name" value="ZF_UBZ4"/>
    <property type="match status" value="2"/>
</dbReference>
<dbReference type="HAMAP" id="MF_01113">
    <property type="entry name" value="DNApol_IV"/>
    <property type="match status" value="1"/>
</dbReference>
<evidence type="ECO:0000256" key="5">
    <source>
        <dbReference type="ARBA" id="ARBA00012417"/>
    </source>
</evidence>
<dbReference type="Pfam" id="PF11798">
    <property type="entry name" value="IMS_HHH"/>
    <property type="match status" value="1"/>
</dbReference>
<evidence type="ECO:0000256" key="21">
    <source>
        <dbReference type="ARBA" id="ARBA00023242"/>
    </source>
</evidence>
<dbReference type="InterPro" id="IPR006642">
    <property type="entry name" value="Rad18_UBZ4"/>
</dbReference>
<evidence type="ECO:0000256" key="7">
    <source>
        <dbReference type="ARBA" id="ARBA00022457"/>
    </source>
</evidence>
<dbReference type="Gene3D" id="3.30.70.270">
    <property type="match status" value="1"/>
</dbReference>
<dbReference type="EMBL" id="KL527008">
    <property type="protein sequence ID" value="KFO91535.1"/>
    <property type="molecule type" value="Genomic_DNA"/>
</dbReference>
<keyword evidence="19" id="KW-0238">DNA-binding</keyword>
<keyword evidence="14 26" id="KW-0227">DNA damage</keyword>
<evidence type="ECO:0000256" key="20">
    <source>
        <dbReference type="ARBA" id="ARBA00023204"/>
    </source>
</evidence>
<dbReference type="InterPro" id="IPR043502">
    <property type="entry name" value="DNA/RNA_pol_sf"/>
</dbReference>
<comment type="function">
    <text evidence="24">DNA polymerase specifically involved in DNA repair. Plays an important role in translesion synthesis, where the normal high-fidelity DNA polymerases cannot proceed and DNA synthesis stalls. Depending on the context, it inserts the correct base, but causes frequent base transitions, transversions and frameshifts. Lacks 3'-5' proofreading exonuclease activity. Forms a Schiff base with 5'-deoxyribose phosphate at abasic sites, but does not have lyase activity.</text>
</comment>
<dbReference type="FunFam" id="3.40.1170.60:FF:000002">
    <property type="entry name" value="Polymerase (DNA directed) kappa"/>
    <property type="match status" value="1"/>
</dbReference>
<organism evidence="30 31">
    <name type="scientific">Buceros rhinoceros silvestris</name>
    <dbReference type="NCBI Taxonomy" id="175836"/>
    <lineage>
        <taxon>Eukaryota</taxon>
        <taxon>Metazoa</taxon>
        <taxon>Chordata</taxon>
        <taxon>Craniata</taxon>
        <taxon>Vertebrata</taxon>
        <taxon>Euteleostomi</taxon>
        <taxon>Archelosauria</taxon>
        <taxon>Archosauria</taxon>
        <taxon>Dinosauria</taxon>
        <taxon>Saurischia</taxon>
        <taxon>Theropoda</taxon>
        <taxon>Coelurosauria</taxon>
        <taxon>Aves</taxon>
        <taxon>Neognathae</taxon>
        <taxon>Neoaves</taxon>
        <taxon>Telluraves</taxon>
        <taxon>Coraciimorphae</taxon>
        <taxon>Bucerotiformes</taxon>
        <taxon>Bucerotidae</taxon>
        <taxon>Buceros</taxon>
    </lineage>
</organism>
<evidence type="ECO:0000313" key="31">
    <source>
        <dbReference type="Proteomes" id="UP000054064"/>
    </source>
</evidence>
<dbReference type="InterPro" id="IPR022880">
    <property type="entry name" value="DNApol_IV"/>
</dbReference>
<dbReference type="InterPro" id="IPR017961">
    <property type="entry name" value="DNA_pol_Y-fam_little_finger"/>
</dbReference>
<dbReference type="AlphaFoldDB" id="A0A091HA57"/>
<dbReference type="FunFam" id="1.10.150.810:FF:000002">
    <property type="entry name" value="Polymerase (DNA directed) kappa"/>
    <property type="match status" value="1"/>
</dbReference>
<evidence type="ECO:0000313" key="30">
    <source>
        <dbReference type="EMBL" id="KFO91535.1"/>
    </source>
</evidence>
<dbReference type="GO" id="GO:0003684">
    <property type="term" value="F:damaged DNA binding"/>
    <property type="evidence" value="ECO:0007669"/>
    <property type="project" value="InterPro"/>
</dbReference>
<keyword evidence="20 26" id="KW-0234">DNA repair</keyword>
<keyword evidence="13" id="KW-0677">Repeat</keyword>
<comment type="similarity">
    <text evidence="4">Belongs to the DNA polymerase type-Y family.</text>
</comment>
<evidence type="ECO:0000256" key="13">
    <source>
        <dbReference type="ARBA" id="ARBA00022737"/>
    </source>
</evidence>
<dbReference type="GO" id="GO:0008270">
    <property type="term" value="F:zinc ion binding"/>
    <property type="evidence" value="ECO:0007669"/>
    <property type="project" value="UniProtKB-KW"/>
</dbReference>
<dbReference type="Gene3D" id="1.10.150.810">
    <property type="match status" value="1"/>
</dbReference>
<dbReference type="Gene3D" id="3.30.160.60">
    <property type="entry name" value="Classic Zinc Finger"/>
    <property type="match status" value="2"/>
</dbReference>
<keyword evidence="15 26" id="KW-0863">Zinc-finger</keyword>
<evidence type="ECO:0000256" key="12">
    <source>
        <dbReference type="ARBA" id="ARBA00022723"/>
    </source>
</evidence>
<reference evidence="30 31" key="1">
    <citation type="submission" date="2014-04" db="EMBL/GenBank/DDBJ databases">
        <title>Genome evolution of avian class.</title>
        <authorList>
            <person name="Zhang G."/>
            <person name="Li C."/>
        </authorList>
    </citation>
    <scope>NUCLEOTIDE SEQUENCE [LARGE SCALE GENOMIC DNA]</scope>
    <source>
        <strain evidence="30">BGI_N320</strain>
    </source>
</reference>
<dbReference type="KEGG" id="brhi:104495972"/>
<evidence type="ECO:0000256" key="27">
    <source>
        <dbReference type="SAM" id="MobiDB-lite"/>
    </source>
</evidence>
<evidence type="ECO:0000256" key="2">
    <source>
        <dbReference type="ARBA" id="ARBA00001946"/>
    </source>
</evidence>
<feature type="region of interest" description="Disordered" evidence="27">
    <location>
        <begin position="809"/>
        <end position="854"/>
    </location>
</feature>
<evidence type="ECO:0000256" key="9">
    <source>
        <dbReference type="ARBA" id="ARBA00022679"/>
    </source>
</evidence>
<dbReference type="InterPro" id="IPR050116">
    <property type="entry name" value="DNA_polymerase-Y"/>
</dbReference>
<evidence type="ECO:0000259" key="29">
    <source>
        <dbReference type="PROSITE" id="PS51908"/>
    </source>
</evidence>
<evidence type="ECO:0000256" key="24">
    <source>
        <dbReference type="ARBA" id="ARBA00054552"/>
    </source>
</evidence>
<evidence type="ECO:0000256" key="18">
    <source>
        <dbReference type="ARBA" id="ARBA00022932"/>
    </source>
</evidence>
<dbReference type="EC" id="2.7.7.7" evidence="5"/>
<evidence type="ECO:0000256" key="1">
    <source>
        <dbReference type="ARBA" id="ARBA00001936"/>
    </source>
</evidence>
<keyword evidence="22" id="KW-0704">Schiff base</keyword>
<dbReference type="PANTHER" id="PTHR11076">
    <property type="entry name" value="DNA REPAIR POLYMERASE UMUC / TRANSFERASE FAMILY MEMBER"/>
    <property type="match status" value="1"/>
</dbReference>
<accession>A0A091HA57</accession>
<feature type="region of interest" description="Disordered" evidence="27">
    <location>
        <begin position="568"/>
        <end position="595"/>
    </location>
</feature>
<evidence type="ECO:0000256" key="6">
    <source>
        <dbReference type="ARBA" id="ARBA00016178"/>
    </source>
</evidence>
<comment type="cofactor">
    <cofactor evidence="1">
        <name>Mn(2+)</name>
        <dbReference type="ChEBI" id="CHEBI:29035"/>
    </cofactor>
</comment>
<keyword evidence="7" id="KW-0515">Mutator protein</keyword>
<keyword evidence="8" id="KW-0237">DNA synthesis</keyword>
<dbReference type="Gene3D" id="1.10.150.20">
    <property type="entry name" value="5' to 3' exonuclease, C-terminal subdomain"/>
    <property type="match status" value="1"/>
</dbReference>
<keyword evidence="12" id="KW-0479">Metal-binding</keyword>
<dbReference type="Pfam" id="PF00817">
    <property type="entry name" value="IMS"/>
    <property type="match status" value="1"/>
</dbReference>
<evidence type="ECO:0000256" key="11">
    <source>
        <dbReference type="ARBA" id="ARBA00022705"/>
    </source>
</evidence>
<feature type="region of interest" description="Disordered" evidence="27">
    <location>
        <begin position="679"/>
        <end position="700"/>
    </location>
</feature>
<dbReference type="Gene3D" id="3.30.1490.100">
    <property type="entry name" value="DNA polymerase, Y-family, little finger domain"/>
    <property type="match status" value="1"/>
</dbReference>
<dbReference type="GO" id="GO:0005634">
    <property type="term" value="C:nucleus"/>
    <property type="evidence" value="ECO:0007669"/>
    <property type="project" value="UniProtKB-SubCell"/>
</dbReference>
<dbReference type="GO" id="GO:0006260">
    <property type="term" value="P:DNA replication"/>
    <property type="evidence" value="ECO:0007669"/>
    <property type="project" value="UniProtKB-KW"/>
</dbReference>
<keyword evidence="10" id="KW-0548">Nucleotidyltransferase</keyword>
<name>A0A091HA57_BUCRH</name>
<evidence type="ECO:0000256" key="26">
    <source>
        <dbReference type="PROSITE-ProRule" id="PRU01256"/>
    </source>
</evidence>
<evidence type="ECO:0000256" key="17">
    <source>
        <dbReference type="ARBA" id="ARBA00022842"/>
    </source>
</evidence>
<dbReference type="InterPro" id="IPR043128">
    <property type="entry name" value="Rev_trsase/Diguanyl_cyclase"/>
</dbReference>
<dbReference type="OrthoDB" id="1747274at2759"/>
<feature type="compositionally biased region" description="Low complexity" evidence="27">
    <location>
        <begin position="688"/>
        <end position="700"/>
    </location>
</feature>
<keyword evidence="9" id="KW-0808">Transferase</keyword>
<keyword evidence="11" id="KW-0235">DNA replication</keyword>
<evidence type="ECO:0000256" key="4">
    <source>
        <dbReference type="ARBA" id="ARBA00010945"/>
    </source>
</evidence>
<evidence type="ECO:0000256" key="3">
    <source>
        <dbReference type="ARBA" id="ARBA00004123"/>
    </source>
</evidence>
<dbReference type="Pfam" id="PF11799">
    <property type="entry name" value="IMS_C"/>
    <property type="match status" value="1"/>
</dbReference>
<protein>
    <recommendedName>
        <fullName evidence="6">DNA polymerase kappa</fullName>
        <ecNumber evidence="5">2.7.7.7</ecNumber>
    </recommendedName>
    <alternativeName>
        <fullName evidence="25">DINB protein</fullName>
    </alternativeName>
</protein>
<evidence type="ECO:0000256" key="8">
    <source>
        <dbReference type="ARBA" id="ARBA00022634"/>
    </source>
</evidence>
<comment type="subcellular location">
    <subcellularLocation>
        <location evidence="3">Nucleus</location>
    </subcellularLocation>
</comment>
<dbReference type="PANTHER" id="PTHR11076:SF33">
    <property type="entry name" value="DNA POLYMERASE KAPPA"/>
    <property type="match status" value="1"/>
</dbReference>
<evidence type="ECO:0000256" key="25">
    <source>
        <dbReference type="ARBA" id="ARBA00075994"/>
    </source>
</evidence>
<dbReference type="InterPro" id="IPR036775">
    <property type="entry name" value="DNA_pol_Y-fam_lit_finger_sf"/>
</dbReference>
<keyword evidence="16" id="KW-0862">Zinc</keyword>
<feature type="compositionally biased region" description="Polar residues" evidence="27">
    <location>
        <begin position="568"/>
        <end position="578"/>
    </location>
</feature>
<dbReference type="Gene3D" id="3.40.1170.60">
    <property type="match status" value="1"/>
</dbReference>
<evidence type="ECO:0000256" key="22">
    <source>
        <dbReference type="ARBA" id="ARBA00023270"/>
    </source>
</evidence>
<dbReference type="CDD" id="cd03586">
    <property type="entry name" value="PolY_Pol_IV_kappa"/>
    <property type="match status" value="1"/>
</dbReference>